<feature type="domain" description="TIR" evidence="3">
    <location>
        <begin position="164"/>
        <end position="298"/>
    </location>
</feature>
<dbReference type="KEGG" id="cvn:111133253"/>
<keyword evidence="2" id="KW-0472">Membrane</keyword>
<dbReference type="Gene3D" id="3.40.50.10140">
    <property type="entry name" value="Toll/interleukin-1 receptor homology (TIR) domain"/>
    <property type="match status" value="1"/>
</dbReference>
<dbReference type="InterPro" id="IPR000157">
    <property type="entry name" value="TIR_dom"/>
</dbReference>
<keyword evidence="2" id="KW-1133">Transmembrane helix</keyword>
<feature type="transmembrane region" description="Helical" evidence="2">
    <location>
        <begin position="6"/>
        <end position="25"/>
    </location>
</feature>
<dbReference type="GO" id="GO:0007165">
    <property type="term" value="P:signal transduction"/>
    <property type="evidence" value="ECO:0007669"/>
    <property type="project" value="InterPro"/>
</dbReference>
<accession>A0A8B8EC64</accession>
<keyword evidence="4" id="KW-1185">Reference proteome</keyword>
<organism evidence="4 5">
    <name type="scientific">Crassostrea virginica</name>
    <name type="common">Eastern oyster</name>
    <dbReference type="NCBI Taxonomy" id="6565"/>
    <lineage>
        <taxon>Eukaryota</taxon>
        <taxon>Metazoa</taxon>
        <taxon>Spiralia</taxon>
        <taxon>Lophotrochozoa</taxon>
        <taxon>Mollusca</taxon>
        <taxon>Bivalvia</taxon>
        <taxon>Autobranchia</taxon>
        <taxon>Pteriomorphia</taxon>
        <taxon>Ostreida</taxon>
        <taxon>Ostreoidea</taxon>
        <taxon>Ostreidae</taxon>
        <taxon>Crassostrea</taxon>
    </lineage>
</organism>
<dbReference type="RefSeq" id="XP_022337163.1">
    <property type="nucleotide sequence ID" value="XM_022481455.1"/>
</dbReference>
<evidence type="ECO:0000256" key="1">
    <source>
        <dbReference type="SAM" id="MobiDB-lite"/>
    </source>
</evidence>
<sequence length="317" mass="35790">MGVISNIIYTLAPIVFVFGIGWYAGKTASKSKQKSENKPKGDQNAGCLKENTEDVSRVDQREDQNENLDNDGQNLEVDAVPISTTNPTVPNPLAIASKSKQKSENKPKGDQNAGFLKENTGGVSIIYQREEEDESLEIDGPNLEVDAVPISTTNLTVPIPVAIEFHDALILHADEDGTLVKQFQQDLLSNVEMTDLNVVLYEEFAPDVQSSFRTMDVLFQRCRYLFVVVTKKFTNDSLREFQHQIALMDQINDPEKNDRIIPIWAENGANNFIRELSVFKGIEYIPQSYFSGKEKEMVFRKFKKLFEYGRKVIKVGN</sequence>
<dbReference type="SUPFAM" id="SSF52200">
    <property type="entry name" value="Toll/Interleukin receptor TIR domain"/>
    <property type="match status" value="1"/>
</dbReference>
<feature type="compositionally biased region" description="Basic and acidic residues" evidence="1">
    <location>
        <begin position="50"/>
        <end position="64"/>
    </location>
</feature>
<keyword evidence="2" id="KW-0812">Transmembrane</keyword>
<evidence type="ECO:0000259" key="3">
    <source>
        <dbReference type="PROSITE" id="PS50104"/>
    </source>
</evidence>
<dbReference type="Proteomes" id="UP000694844">
    <property type="component" value="Chromosome 5"/>
</dbReference>
<dbReference type="GeneID" id="111133253"/>
<reference evidence="5" key="1">
    <citation type="submission" date="2025-08" db="UniProtKB">
        <authorList>
            <consortium name="RefSeq"/>
        </authorList>
    </citation>
    <scope>IDENTIFICATION</scope>
    <source>
        <tissue evidence="5">Whole sample</tissue>
    </source>
</reference>
<dbReference type="OrthoDB" id="6156554at2759"/>
<dbReference type="AlphaFoldDB" id="A0A8B8EC64"/>
<feature type="region of interest" description="Disordered" evidence="1">
    <location>
        <begin position="29"/>
        <end position="115"/>
    </location>
</feature>
<gene>
    <name evidence="5" type="primary">LOC111133253</name>
</gene>
<dbReference type="PROSITE" id="PS50104">
    <property type="entry name" value="TIR"/>
    <property type="match status" value="1"/>
</dbReference>
<proteinExistence type="predicted"/>
<dbReference type="InterPro" id="IPR035897">
    <property type="entry name" value="Toll_tir_struct_dom_sf"/>
</dbReference>
<evidence type="ECO:0000313" key="5">
    <source>
        <dbReference type="RefSeq" id="XP_022337163.1"/>
    </source>
</evidence>
<name>A0A8B8EC64_CRAVI</name>
<evidence type="ECO:0000313" key="4">
    <source>
        <dbReference type="Proteomes" id="UP000694844"/>
    </source>
</evidence>
<protein>
    <submittedName>
        <fullName evidence="5">Uncharacterized protein LOC111133253</fullName>
    </submittedName>
</protein>
<evidence type="ECO:0000256" key="2">
    <source>
        <dbReference type="SAM" id="Phobius"/>
    </source>
</evidence>